<dbReference type="STRING" id="100816.A0A175VZK2"/>
<dbReference type="EMBL" id="LCTW02000187">
    <property type="protein sequence ID" value="KXX76908.1"/>
    <property type="molecule type" value="Genomic_DNA"/>
</dbReference>
<dbReference type="SUPFAM" id="SSF56176">
    <property type="entry name" value="FAD-binding/transporter-associated domain-like"/>
    <property type="match status" value="1"/>
</dbReference>
<dbReference type="PANTHER" id="PTHR42973">
    <property type="entry name" value="BINDING OXIDOREDUCTASE, PUTATIVE (AFU_ORTHOLOGUE AFUA_1G17690)-RELATED"/>
    <property type="match status" value="1"/>
</dbReference>
<evidence type="ECO:0000256" key="1">
    <source>
        <dbReference type="ARBA" id="ARBA00005466"/>
    </source>
</evidence>
<dbReference type="Proteomes" id="UP000078237">
    <property type="component" value="Unassembled WGS sequence"/>
</dbReference>
<dbReference type="VEuPathDB" id="FungiDB:MMYC01_207510"/>
<evidence type="ECO:0000256" key="3">
    <source>
        <dbReference type="ARBA" id="ARBA00022827"/>
    </source>
</evidence>
<keyword evidence="4" id="KW-0560">Oxidoreductase</keyword>
<dbReference type="Pfam" id="PF01565">
    <property type="entry name" value="FAD_binding_4"/>
    <property type="match status" value="1"/>
</dbReference>
<name>A0A175VZK2_9PEZI</name>
<evidence type="ECO:0000313" key="7">
    <source>
        <dbReference type="Proteomes" id="UP000078237"/>
    </source>
</evidence>
<dbReference type="InterPro" id="IPR036318">
    <property type="entry name" value="FAD-bd_PCMH-like_sf"/>
</dbReference>
<keyword evidence="3" id="KW-0274">FAD</keyword>
<sequence length="481" mass="52443">MPARVSAQLLNTLTTVLSNDPGFLSQPGSDDYEKDNGSYFSAFENELKPSFIAKPSTAELVQGLVRELRPHVLAGSCRIAVRGAGHTPFAGSANVQDGITIDMRRLKGVALSPDKSTVEIAVGETWATVYAELEKHGLTVAGGRVGRLGVAGYILGGGLSMFSSRWGFACDSVTEFKVVLASGELVRAHAEENADLWAALKGGLNNFGIVTSIIMKTFSAGEIWGGVTYYLPGTFSELLRNACDYMHNETDEDAHIMCSAGYGFGHQAVTCIMYHTAGKVNPPSLQRFTAVQPQIEQMCTVRTSTHLEFCEELSKFSNDGMRQYWASVTIKPDIALIETFHNKWQETLATIKDAEGFIFSFGFHPLTKALLTNSAKAGPNAMDIPPSDGPLFVVLINPCWTLPQDDSRIFAAVESLVADFRRIAAVKGLLHRYIFTNYAYQKDNVMAGYGEESLRRLKATSEKYDPEGLFQKGVPGGFKLS</sequence>
<evidence type="ECO:0000256" key="4">
    <source>
        <dbReference type="ARBA" id="ARBA00023002"/>
    </source>
</evidence>
<dbReference type="InterPro" id="IPR016166">
    <property type="entry name" value="FAD-bd_PCMH"/>
</dbReference>
<accession>A0A175VZK2</accession>
<dbReference type="Gene3D" id="3.30.465.10">
    <property type="match status" value="1"/>
</dbReference>
<organism evidence="6 7">
    <name type="scientific">Madurella mycetomatis</name>
    <dbReference type="NCBI Taxonomy" id="100816"/>
    <lineage>
        <taxon>Eukaryota</taxon>
        <taxon>Fungi</taxon>
        <taxon>Dikarya</taxon>
        <taxon>Ascomycota</taxon>
        <taxon>Pezizomycotina</taxon>
        <taxon>Sordariomycetes</taxon>
        <taxon>Sordariomycetidae</taxon>
        <taxon>Sordariales</taxon>
        <taxon>Sordariales incertae sedis</taxon>
        <taxon>Madurella</taxon>
    </lineage>
</organism>
<proteinExistence type="inferred from homology"/>
<dbReference type="GO" id="GO:0016491">
    <property type="term" value="F:oxidoreductase activity"/>
    <property type="evidence" value="ECO:0007669"/>
    <property type="project" value="UniProtKB-KW"/>
</dbReference>
<dbReference type="OrthoDB" id="2151789at2759"/>
<evidence type="ECO:0000256" key="2">
    <source>
        <dbReference type="ARBA" id="ARBA00022630"/>
    </source>
</evidence>
<gene>
    <name evidence="6" type="ORF">MMYC01_207510</name>
</gene>
<reference evidence="6 7" key="1">
    <citation type="journal article" date="2016" name="Genome Announc.">
        <title>Genome Sequence of Madurella mycetomatis mm55, Isolated from a Human Mycetoma Case in Sudan.</title>
        <authorList>
            <person name="Smit S."/>
            <person name="Derks M.F."/>
            <person name="Bervoets S."/>
            <person name="Fahal A."/>
            <person name="van Leeuwen W."/>
            <person name="van Belkum A."/>
            <person name="van de Sande W.W."/>
        </authorList>
    </citation>
    <scope>NUCLEOTIDE SEQUENCE [LARGE SCALE GENOMIC DNA]</scope>
    <source>
        <strain evidence="7">mm55</strain>
    </source>
</reference>
<dbReference type="GO" id="GO:0071949">
    <property type="term" value="F:FAD binding"/>
    <property type="evidence" value="ECO:0007669"/>
    <property type="project" value="InterPro"/>
</dbReference>
<dbReference type="PROSITE" id="PS51387">
    <property type="entry name" value="FAD_PCMH"/>
    <property type="match status" value="1"/>
</dbReference>
<dbReference type="InterPro" id="IPR006094">
    <property type="entry name" value="Oxid_FAD_bind_N"/>
</dbReference>
<protein>
    <submittedName>
        <fullName evidence="6">Bifunctional solanapyrone synthase</fullName>
    </submittedName>
</protein>
<evidence type="ECO:0000259" key="5">
    <source>
        <dbReference type="PROSITE" id="PS51387"/>
    </source>
</evidence>
<keyword evidence="2" id="KW-0285">Flavoprotein</keyword>
<comment type="similarity">
    <text evidence="1">Belongs to the oxygen-dependent FAD-linked oxidoreductase family.</text>
</comment>
<comment type="caution">
    <text evidence="6">The sequence shown here is derived from an EMBL/GenBank/DDBJ whole genome shotgun (WGS) entry which is preliminary data.</text>
</comment>
<feature type="domain" description="FAD-binding PCMH-type" evidence="5">
    <location>
        <begin position="45"/>
        <end position="220"/>
    </location>
</feature>
<dbReference type="InterPro" id="IPR016169">
    <property type="entry name" value="FAD-bd_PCMH_sub2"/>
</dbReference>
<dbReference type="InterPro" id="IPR050416">
    <property type="entry name" value="FAD-linked_Oxidoreductase"/>
</dbReference>
<evidence type="ECO:0000313" key="6">
    <source>
        <dbReference type="EMBL" id="KXX76908.1"/>
    </source>
</evidence>
<dbReference type="PANTHER" id="PTHR42973:SF22">
    <property type="entry name" value="FAD-BINDING PCMH-TYPE DOMAIN-CONTAINING PROTEIN-RELATED"/>
    <property type="match status" value="1"/>
</dbReference>
<dbReference type="AlphaFoldDB" id="A0A175VZK2"/>
<keyword evidence="7" id="KW-1185">Reference proteome</keyword>